<gene>
    <name evidence="1" type="ORF">AMECASPLE_013903</name>
</gene>
<accession>A0ABV1A7S8</accession>
<dbReference type="Proteomes" id="UP001469553">
    <property type="component" value="Unassembled WGS sequence"/>
</dbReference>
<comment type="caution">
    <text evidence="1">The sequence shown here is derived from an EMBL/GenBank/DDBJ whole genome shotgun (WGS) entry which is preliminary data.</text>
</comment>
<evidence type="ECO:0000313" key="1">
    <source>
        <dbReference type="EMBL" id="MEQ2314608.1"/>
    </source>
</evidence>
<name>A0ABV1A7S8_9TELE</name>
<keyword evidence="2" id="KW-1185">Reference proteome</keyword>
<protein>
    <submittedName>
        <fullName evidence="1">Uncharacterized protein</fullName>
    </submittedName>
</protein>
<evidence type="ECO:0000313" key="2">
    <source>
        <dbReference type="Proteomes" id="UP001469553"/>
    </source>
</evidence>
<sequence>MCVKERLHAALSHSSLRERRRNNNRKAGRVFIKTKEDNVLTIDPDFICSHSDLKAAFFSLQSILLTLILLLQPQLLCGDTSDSLSGISELFSFPALRTTDKIY</sequence>
<organism evidence="1 2">
    <name type="scientific">Ameca splendens</name>
    <dbReference type="NCBI Taxonomy" id="208324"/>
    <lineage>
        <taxon>Eukaryota</taxon>
        <taxon>Metazoa</taxon>
        <taxon>Chordata</taxon>
        <taxon>Craniata</taxon>
        <taxon>Vertebrata</taxon>
        <taxon>Euteleostomi</taxon>
        <taxon>Actinopterygii</taxon>
        <taxon>Neopterygii</taxon>
        <taxon>Teleostei</taxon>
        <taxon>Neoteleostei</taxon>
        <taxon>Acanthomorphata</taxon>
        <taxon>Ovalentaria</taxon>
        <taxon>Atherinomorphae</taxon>
        <taxon>Cyprinodontiformes</taxon>
        <taxon>Goodeidae</taxon>
        <taxon>Ameca</taxon>
    </lineage>
</organism>
<proteinExistence type="predicted"/>
<dbReference type="EMBL" id="JAHRIP010085564">
    <property type="protein sequence ID" value="MEQ2314608.1"/>
    <property type="molecule type" value="Genomic_DNA"/>
</dbReference>
<reference evidence="1 2" key="1">
    <citation type="submission" date="2021-06" db="EMBL/GenBank/DDBJ databases">
        <authorList>
            <person name="Palmer J.M."/>
        </authorList>
    </citation>
    <scope>NUCLEOTIDE SEQUENCE [LARGE SCALE GENOMIC DNA]</scope>
    <source>
        <strain evidence="1 2">AS_MEX2019</strain>
        <tissue evidence="1">Muscle</tissue>
    </source>
</reference>